<gene>
    <name evidence="21" type="primary">envelope glycoprotein E</name>
</gene>
<sequence>MGSHVTLGTQVSDLQNISLIKWMKIDTRNCETKPTNICLSTENCFIDIVIDLSDGCNAHAFKETSITAMAVSNGTILMPVNLFDKSHAIMIGETLLLENITVDDVGIYARYIRWFNDTTNIEYMSLIVGNEFQNVQTHTSTALPRLVNASMPPGTSLTVSCNAPAVFIYDAYSSFTIPVVLTVTFKGGLGFNLEMTWFRLKYDRECPQTEIFEPCLYHPNDFACKLSEMPKCAFASPLDEETIHEQKLYNCRTTKLDKCGRLRKTIPHVPGIQMLPGSPNLVFTEFTGSERLAEENRAGLYVFIVRTNKVVLDWTYTLVSEDEDYIPVVVRPYRPQTKWENDSIGTYVKTGSRVLSRHMWVVFGVVLGLTVCLAIVVCYRMKNPRSRYIEYSPLTYDESEAEDRDLLLPLPRRRDPPRARESVSAWASPTDPRGDRSVAKSPKGFWRRWKRRARIPTVRRRPPEERSGSLCRRSRETETADDDVDDWTSVEAVRFLITKRARRAFRYLARGERS</sequence>
<evidence type="ECO:0000313" key="22">
    <source>
        <dbReference type="Proteomes" id="UP001162227"/>
    </source>
</evidence>
<keyword evidence="12 21" id="KW-0261">Viral envelope protein</keyword>
<keyword evidence="9" id="KW-1040">Host Golgi apparatus</keyword>
<evidence type="ECO:0000256" key="13">
    <source>
        <dbReference type="ARBA" id="ARBA00022989"/>
    </source>
</evidence>
<dbReference type="InterPro" id="IPR013783">
    <property type="entry name" value="Ig-like_fold"/>
</dbReference>
<keyword evidence="15 19" id="KW-0472">Membrane</keyword>
<evidence type="ECO:0000256" key="16">
    <source>
        <dbReference type="ARBA" id="ARBA00023180"/>
    </source>
</evidence>
<evidence type="ECO:0000259" key="20">
    <source>
        <dbReference type="Pfam" id="PF02480"/>
    </source>
</evidence>
<reference evidence="21" key="2">
    <citation type="submission" date="2019-05" db="EMBL/GenBank/DDBJ databases">
        <authorList>
            <person name="Sutherland M."/>
            <person name="Sarker S."/>
            <person name="Raidal S.R."/>
        </authorList>
    </citation>
    <scope>NUCLEOTIDE SEQUENCE</scope>
    <source>
        <strain evidence="21">PsHV 5</strain>
    </source>
</reference>
<feature type="domain" description="Envelope glycoprotein E Fc-binding" evidence="20">
    <location>
        <begin position="158"/>
        <end position="335"/>
    </location>
</feature>
<organism evidence="21 22">
    <name type="scientific">Psittacid alphaherpesvirus 5</name>
    <dbReference type="NCBI Taxonomy" id="2972693"/>
    <lineage>
        <taxon>Viruses</taxon>
        <taxon>Duplodnaviria</taxon>
        <taxon>Heunggongvirae</taxon>
        <taxon>Peploviricota</taxon>
        <taxon>Herviviricetes</taxon>
        <taxon>Herpesvirales</taxon>
        <taxon>Orthoherpesviridae</taxon>
        <taxon>Alphaherpesvirinae</taxon>
        <taxon>Iltovirus</taxon>
        <taxon>Iltovirus psittacidalpha5</taxon>
    </lineage>
</organism>
<feature type="region of interest" description="Disordered" evidence="18">
    <location>
        <begin position="457"/>
        <end position="483"/>
    </location>
</feature>
<comment type="function">
    <text evidence="17">In epithelial cells, the heterodimer gE/gI is required for the cell-to-cell spread of the virus, by sorting nascent virions to cell junctions. Once the virus reaches the cell junctions, virus particles can spread to adjacent cells extremely rapidly through interactions with cellular receptors that accumulate at these junctions. Implicated in basolateral spread in polarized cells. In neuronal cells, gE/gI is essential for the anterograde spread of the infection throughout the host nervous system. Together with US9, the heterodimer gE/gI is involved in the sorting and transport of viral structural components toward axon tips.</text>
</comment>
<dbReference type="RefSeq" id="YP_010802643.1">
    <property type="nucleotide sequence ID" value="NC_077028.1"/>
</dbReference>
<evidence type="ECO:0000256" key="6">
    <source>
        <dbReference type="ARBA" id="ARBA00013988"/>
    </source>
</evidence>
<dbReference type="InterPro" id="IPR003404">
    <property type="entry name" value="Herpes_glycopE_Fc"/>
</dbReference>
<keyword evidence="11" id="KW-1043">Host membrane</keyword>
<dbReference type="GO" id="GO:0044156">
    <property type="term" value="C:host cell junction"/>
    <property type="evidence" value="ECO:0007669"/>
    <property type="project" value="UniProtKB-SubCell"/>
</dbReference>
<feature type="region of interest" description="Disordered" evidence="18">
    <location>
        <begin position="407"/>
        <end position="443"/>
    </location>
</feature>
<feature type="compositionally biased region" description="Basic and acidic residues" evidence="18">
    <location>
        <begin position="412"/>
        <end position="421"/>
    </location>
</feature>
<evidence type="ECO:0000256" key="17">
    <source>
        <dbReference type="ARBA" id="ARBA00025134"/>
    </source>
</evidence>
<evidence type="ECO:0000256" key="9">
    <source>
        <dbReference type="ARBA" id="ARBA00022812"/>
    </source>
</evidence>
<reference evidence="21" key="1">
    <citation type="journal article" date="2019" name="Vet. Microbiol.">
        <title>Molecular and microscopic characterisation of a novel pathogenic herpesvirus from Indian ringneck parrots (Psittacula krameri).</title>
        <authorList>
            <person name="Sutherland M."/>
            <person name="Sarker S."/>
            <person name="Raidal S.R."/>
        </authorList>
    </citation>
    <scope>NUCLEOTIDE SEQUENCE</scope>
    <source>
        <strain evidence="21">PsHV 5</strain>
    </source>
</reference>
<protein>
    <recommendedName>
        <fullName evidence="6">Envelope glycoprotein E</fullName>
    </recommendedName>
</protein>
<evidence type="ECO:0000256" key="18">
    <source>
        <dbReference type="SAM" id="MobiDB-lite"/>
    </source>
</evidence>
<evidence type="ECO:0000256" key="8">
    <source>
        <dbReference type="ARBA" id="ARBA00022692"/>
    </source>
</evidence>
<dbReference type="EMBL" id="MK955929">
    <property type="protein sequence ID" value="QFU14613.1"/>
    <property type="molecule type" value="Genomic_DNA"/>
</dbReference>
<evidence type="ECO:0000256" key="1">
    <source>
        <dbReference type="ARBA" id="ARBA00004136"/>
    </source>
</evidence>
<accession>A0A5P9JQF7</accession>
<dbReference type="GeneID" id="80541416"/>
<evidence type="ECO:0000256" key="7">
    <source>
        <dbReference type="ARBA" id="ARBA00022511"/>
    </source>
</evidence>
<evidence type="ECO:0000256" key="3">
    <source>
        <dbReference type="ARBA" id="ARBA00004402"/>
    </source>
</evidence>
<keyword evidence="8 19" id="KW-0812">Transmembrane</keyword>
<dbReference type="GO" id="GO:0019031">
    <property type="term" value="C:viral envelope"/>
    <property type="evidence" value="ECO:0007669"/>
    <property type="project" value="UniProtKB-KW"/>
</dbReference>
<keyword evidence="10" id="KW-0946">Virion</keyword>
<dbReference type="GO" id="GO:0055036">
    <property type="term" value="C:virion membrane"/>
    <property type="evidence" value="ECO:0007669"/>
    <property type="project" value="UniProtKB-SubCell"/>
</dbReference>
<evidence type="ECO:0000256" key="11">
    <source>
        <dbReference type="ARBA" id="ARBA00022870"/>
    </source>
</evidence>
<evidence type="ECO:0000256" key="12">
    <source>
        <dbReference type="ARBA" id="ARBA00022879"/>
    </source>
</evidence>
<evidence type="ECO:0000256" key="10">
    <source>
        <dbReference type="ARBA" id="ARBA00022844"/>
    </source>
</evidence>
<keyword evidence="13 19" id="KW-1133">Transmembrane helix</keyword>
<keyword evidence="7" id="KW-1032">Host cell membrane</keyword>
<feature type="transmembrane region" description="Helical" evidence="19">
    <location>
        <begin position="359"/>
        <end position="379"/>
    </location>
</feature>
<evidence type="ECO:0000313" key="21">
    <source>
        <dbReference type="EMBL" id="QFU14613.1"/>
    </source>
</evidence>
<dbReference type="Pfam" id="PF02480">
    <property type="entry name" value="Herpes_gE"/>
    <property type="match status" value="1"/>
</dbReference>
<dbReference type="InterPro" id="IPR036179">
    <property type="entry name" value="Ig-like_dom_sf"/>
</dbReference>
<evidence type="ECO:0000256" key="19">
    <source>
        <dbReference type="SAM" id="Phobius"/>
    </source>
</evidence>
<evidence type="ECO:0000256" key="2">
    <source>
        <dbReference type="ARBA" id="ARBA00004315"/>
    </source>
</evidence>
<dbReference type="SUPFAM" id="SSF48726">
    <property type="entry name" value="Immunoglobulin"/>
    <property type="match status" value="1"/>
</dbReference>
<keyword evidence="14" id="KW-1031">Host cell junction</keyword>
<evidence type="ECO:0000256" key="4">
    <source>
        <dbReference type="ARBA" id="ARBA00004563"/>
    </source>
</evidence>
<keyword evidence="22" id="KW-1185">Reference proteome</keyword>
<dbReference type="KEGG" id="vg:80541416"/>
<comment type="subcellular location">
    <subcellularLocation>
        <location evidence="1">Host Golgi apparatus</location>
    </subcellularLocation>
    <subcellularLocation>
        <location evidence="2">Host cell junction</location>
    </subcellularLocation>
    <subcellularLocation>
        <location evidence="3">Host cell membrane</location>
        <topology evidence="3">Single-pass type I membrane protein</topology>
    </subcellularLocation>
    <subcellularLocation>
        <location evidence="4">Virion membrane</location>
        <topology evidence="4">Single-pass type I membrane protein</topology>
    </subcellularLocation>
</comment>
<evidence type="ECO:0000256" key="14">
    <source>
        <dbReference type="ARBA" id="ARBA00023081"/>
    </source>
</evidence>
<evidence type="ECO:0000256" key="15">
    <source>
        <dbReference type="ARBA" id="ARBA00023136"/>
    </source>
</evidence>
<comment type="similarity">
    <text evidence="5">Belongs to the alphaherpesvirinae glycoprotein E family.</text>
</comment>
<keyword evidence="16" id="KW-0325">Glycoprotein</keyword>
<proteinExistence type="inferred from homology"/>
<evidence type="ECO:0000256" key="5">
    <source>
        <dbReference type="ARBA" id="ARBA00008101"/>
    </source>
</evidence>
<dbReference type="Proteomes" id="UP001162227">
    <property type="component" value="Segment"/>
</dbReference>
<name>A0A5P9JQF7_9ALPH</name>
<feature type="compositionally biased region" description="Basic and acidic residues" evidence="18">
    <location>
        <begin position="461"/>
        <end position="478"/>
    </location>
</feature>
<dbReference type="Gene3D" id="2.60.40.10">
    <property type="entry name" value="Immunoglobulins"/>
    <property type="match status" value="1"/>
</dbReference>
<dbReference type="GO" id="GO:0044177">
    <property type="term" value="C:host cell Golgi apparatus"/>
    <property type="evidence" value="ECO:0007669"/>
    <property type="project" value="UniProtKB-SubCell"/>
</dbReference>